<feature type="compositionally biased region" description="Basic and acidic residues" evidence="1">
    <location>
        <begin position="120"/>
        <end position="129"/>
    </location>
</feature>
<name>A0A368F7K7_ANCCA</name>
<protein>
    <submittedName>
        <fullName evidence="2">Uncharacterized protein</fullName>
    </submittedName>
</protein>
<dbReference type="Proteomes" id="UP000252519">
    <property type="component" value="Unassembled WGS sequence"/>
</dbReference>
<feature type="non-terminal residue" evidence="2">
    <location>
        <position position="1"/>
    </location>
</feature>
<proteinExistence type="predicted"/>
<evidence type="ECO:0000313" key="3">
    <source>
        <dbReference type="Proteomes" id="UP000252519"/>
    </source>
</evidence>
<feature type="compositionally biased region" description="Polar residues" evidence="1">
    <location>
        <begin position="151"/>
        <end position="162"/>
    </location>
</feature>
<keyword evidence="3" id="KW-1185">Reference proteome</keyword>
<dbReference type="AlphaFoldDB" id="A0A368F7K7"/>
<sequence>LQNSSAVFWNHSHGLRRAGADASLIRSQRAFDPPRRACYFSSPRAAAASLCKANSYRRTAVTFVSTTPLLSALRSHSFCSWISLIIEFNTMSSPEDAESDVKLFSTGKSSPTPAEPVSYDSDRSRDDKSLPSLLNTEYTAEESCDRPGRGCSSSMRSSEVGF</sequence>
<gene>
    <name evidence="2" type="ORF">ANCCAN_26120</name>
</gene>
<accession>A0A368F7K7</accession>
<evidence type="ECO:0000313" key="2">
    <source>
        <dbReference type="EMBL" id="RCN28141.1"/>
    </source>
</evidence>
<reference evidence="2 3" key="1">
    <citation type="submission" date="2014-10" db="EMBL/GenBank/DDBJ databases">
        <title>Draft genome of the hookworm Ancylostoma caninum.</title>
        <authorList>
            <person name="Mitreva M."/>
        </authorList>
    </citation>
    <scope>NUCLEOTIDE SEQUENCE [LARGE SCALE GENOMIC DNA]</scope>
    <source>
        <strain evidence="2 3">Baltimore</strain>
    </source>
</reference>
<dbReference type="EMBL" id="JOJR01002994">
    <property type="protein sequence ID" value="RCN28141.1"/>
    <property type="molecule type" value="Genomic_DNA"/>
</dbReference>
<feature type="region of interest" description="Disordered" evidence="1">
    <location>
        <begin position="99"/>
        <end position="162"/>
    </location>
</feature>
<organism evidence="2 3">
    <name type="scientific">Ancylostoma caninum</name>
    <name type="common">Dog hookworm</name>
    <dbReference type="NCBI Taxonomy" id="29170"/>
    <lineage>
        <taxon>Eukaryota</taxon>
        <taxon>Metazoa</taxon>
        <taxon>Ecdysozoa</taxon>
        <taxon>Nematoda</taxon>
        <taxon>Chromadorea</taxon>
        <taxon>Rhabditida</taxon>
        <taxon>Rhabditina</taxon>
        <taxon>Rhabditomorpha</taxon>
        <taxon>Strongyloidea</taxon>
        <taxon>Ancylostomatidae</taxon>
        <taxon>Ancylostomatinae</taxon>
        <taxon>Ancylostoma</taxon>
    </lineage>
</organism>
<comment type="caution">
    <text evidence="2">The sequence shown here is derived from an EMBL/GenBank/DDBJ whole genome shotgun (WGS) entry which is preliminary data.</text>
</comment>
<evidence type="ECO:0000256" key="1">
    <source>
        <dbReference type="SAM" id="MobiDB-lite"/>
    </source>
</evidence>